<accession>A0ABD5F1J8</accession>
<organism evidence="1 2">
    <name type="scientific">Streptomyces doudnae</name>
    <dbReference type="NCBI Taxonomy" id="3075536"/>
    <lineage>
        <taxon>Bacteria</taxon>
        <taxon>Bacillati</taxon>
        <taxon>Actinomycetota</taxon>
        <taxon>Actinomycetes</taxon>
        <taxon>Kitasatosporales</taxon>
        <taxon>Streptomycetaceae</taxon>
        <taxon>Streptomyces</taxon>
    </lineage>
</organism>
<keyword evidence="2" id="KW-1185">Reference proteome</keyword>
<name>A0ABD5F1J8_9ACTN</name>
<protein>
    <submittedName>
        <fullName evidence="1">Uncharacterized protein</fullName>
    </submittedName>
</protein>
<gene>
    <name evidence="1" type="ORF">RM877_37700</name>
</gene>
<dbReference type="Proteomes" id="UP001183535">
    <property type="component" value="Unassembled WGS sequence"/>
</dbReference>
<reference evidence="2" key="1">
    <citation type="submission" date="2023-07" db="EMBL/GenBank/DDBJ databases">
        <title>30 novel species of actinomycetes from the DSMZ collection.</title>
        <authorList>
            <person name="Nouioui I."/>
        </authorList>
    </citation>
    <scope>NUCLEOTIDE SEQUENCE [LARGE SCALE GENOMIC DNA]</scope>
    <source>
        <strain evidence="2">DSM 41981</strain>
    </source>
</reference>
<dbReference type="RefSeq" id="WP_093823584.1">
    <property type="nucleotide sequence ID" value="NZ_JAVRES010000045.1"/>
</dbReference>
<proteinExistence type="predicted"/>
<evidence type="ECO:0000313" key="1">
    <source>
        <dbReference type="EMBL" id="MDT0440385.1"/>
    </source>
</evidence>
<comment type="caution">
    <text evidence="1">The sequence shown here is derived from an EMBL/GenBank/DDBJ whole genome shotgun (WGS) entry which is preliminary data.</text>
</comment>
<dbReference type="EMBL" id="JAVRES010000045">
    <property type="protein sequence ID" value="MDT0440385.1"/>
    <property type="molecule type" value="Genomic_DNA"/>
</dbReference>
<dbReference type="AlphaFoldDB" id="A0ABD5F1J8"/>
<evidence type="ECO:0000313" key="2">
    <source>
        <dbReference type="Proteomes" id="UP001183535"/>
    </source>
</evidence>
<sequence>MTRTPLRAELLFAQDVSARDEQHMVALMAELGAPAAQVRRSVGHRGPEELHWLVLASLPLQAFLSGIGAEAVKDAYRGLANLVGRLTRRSASPGATPRPVVLQDERSGVRVVLEGDLPPEAYRELALLDLSRFALGPVHWDRALGRWRSELDEAAG</sequence>